<dbReference type="NCBIfam" id="TIGR00585">
    <property type="entry name" value="mutl"/>
    <property type="match status" value="1"/>
</dbReference>
<sequence>MGRIGRLPSAVVSNLRSNVVVTSFEQAVEELVCNSLDAGATQVRVLFDGGGASVKVEDDGHGISRDDLELVGLRHATSKLRTLDELEAGVKTLGFRGEALSSLSDISILEITSKVQGCPHTFCKIMKGSSTVSLGLSSQQRAKGTTVAMRDIFYNQPVRRRLFHSSSRKLLQSVKERIVRLALAHSDVSFILTDSLRMEEELHIRQHTSLYGTLQDVFGCELCQGLKEVGFAKGRLRLSGFLSSTQNYTSSKAMQYFYINHRFVYKTPFHKLLNRWGKSNAHIGGVESKGIEKVDTSLRRRAYPAFVLNLSCQLSDYDITFEATKTYVEFKDWTSVLMFLEKVLCTSWGDEEGKRQAPQPSGKRKFWCTSDRANESSLEMKLKSKRARTQTVNDDIIVDPLPADSVSLQQLGSNSLREDGIVDIDECPGGEMAGSFHSRDYLRIGSSCSSSWGQLAKPVLVREKDGWLDDPGISPSLFMDMDSAYSLPDCASPDVLCLGSPSIQAISMPSSPIISEGSWDSGFNPCHGVDDFASEVSFAEDQNTGYGELQLALHCLGSGSSDTFQEVPRPLRAREPWISPPTMGRDSDSMRSFLGGEMIGWTLPAVSPSMDVLLSHPPTRSWSELELDGSQGALNEEDVAAESCSDVEEAQFHFDLHRWSDRLEKPFYGLGEVRDYRPEVSQVLLPSGQSSLYCATNTLAEVSVEQEGDGQKSIGMEVDNAVQGEHTSLQDERPCTSLVETPVHDMVPSKFRSTNKGSVYPDEDLSHVASLYKVWSNPCMRANVNDILDVSAGVLESCTKSLQPDMVTKESLEHARVLQQVDTKFIAIVTQNVLLLVDQHAADERVQLEEFRAQVLGAGKKQCSTLLDVKHDLTLGLGEQQTLHAYRKQIEDWGWHFQPASDSQSFSRNVERDSVTCNLQLTAVPCILGVNLTAIDLEEYLQQLGATRGASVPPPAVVRLLNYKSCRGAIMFGDSLLPAECRQLVSHLKRTSLCFQCAHGRPTMVPLVNLHILRQHLETKISKDGILSNNTSRCQVQTEVGPSWHKLMQRPLSLMRARERLHQLEHT</sequence>
<accession>A0A8T0J432</accession>
<dbReference type="InterPro" id="IPR042120">
    <property type="entry name" value="MutL_C_dimsub"/>
</dbReference>
<dbReference type="AlphaFoldDB" id="A0A8T0J432"/>
<dbReference type="GO" id="GO:0006298">
    <property type="term" value="P:mismatch repair"/>
    <property type="evidence" value="ECO:0007669"/>
    <property type="project" value="InterPro"/>
</dbReference>
<reference evidence="6" key="1">
    <citation type="submission" date="2020-06" db="EMBL/GenBank/DDBJ databases">
        <title>WGS assembly of Ceratodon purpureus strain R40.</title>
        <authorList>
            <person name="Carey S.B."/>
            <person name="Jenkins J."/>
            <person name="Shu S."/>
            <person name="Lovell J.T."/>
            <person name="Sreedasyam A."/>
            <person name="Maumus F."/>
            <person name="Tiley G.P."/>
            <person name="Fernandez-Pozo N."/>
            <person name="Barry K."/>
            <person name="Chen C."/>
            <person name="Wang M."/>
            <person name="Lipzen A."/>
            <person name="Daum C."/>
            <person name="Saski C.A."/>
            <person name="Payton A.C."/>
            <person name="Mcbreen J.C."/>
            <person name="Conrad R.E."/>
            <person name="Kollar L.M."/>
            <person name="Olsson S."/>
            <person name="Huttunen S."/>
            <person name="Landis J.B."/>
            <person name="Wickett N.J."/>
            <person name="Johnson M.G."/>
            <person name="Rensing S.A."/>
            <person name="Grimwood J."/>
            <person name="Schmutz J."/>
            <person name="Mcdaniel S.F."/>
        </authorList>
    </citation>
    <scope>NUCLEOTIDE SEQUENCE</scope>
    <source>
        <strain evidence="6">R40</strain>
    </source>
</reference>
<dbReference type="InterPro" id="IPR020568">
    <property type="entry name" value="Ribosomal_Su5_D2-typ_SF"/>
</dbReference>
<keyword evidence="3" id="KW-0234">DNA repair</keyword>
<protein>
    <recommendedName>
        <fullName evidence="8">DNA mismatch repair protein MLH3</fullName>
    </recommendedName>
</protein>
<dbReference type="PROSITE" id="PS00058">
    <property type="entry name" value="DNA_MISMATCH_REPAIR_1"/>
    <property type="match status" value="1"/>
</dbReference>
<keyword evidence="7" id="KW-1185">Reference proteome</keyword>
<dbReference type="PANTHER" id="PTHR10073:SF47">
    <property type="entry name" value="DNA MISMATCH REPAIR PROTEIN MLH3"/>
    <property type="match status" value="1"/>
</dbReference>
<feature type="domain" description="DNA mismatch repair protein S5" evidence="5">
    <location>
        <begin position="214"/>
        <end position="349"/>
    </location>
</feature>
<dbReference type="PANTHER" id="PTHR10073">
    <property type="entry name" value="DNA MISMATCH REPAIR PROTEIN MLH, PMS, MUTL"/>
    <property type="match status" value="1"/>
</dbReference>
<evidence type="ECO:0000256" key="3">
    <source>
        <dbReference type="ARBA" id="ARBA00023204"/>
    </source>
</evidence>
<dbReference type="InterPro" id="IPR036890">
    <property type="entry name" value="HATPase_C_sf"/>
</dbReference>
<dbReference type="InterPro" id="IPR014721">
    <property type="entry name" value="Ribsml_uS5_D2-typ_fold_subgr"/>
</dbReference>
<dbReference type="FunFam" id="3.30.565.10:FF:000003">
    <property type="entry name" value="DNA mismatch repair endonuclease MutL"/>
    <property type="match status" value="1"/>
</dbReference>
<dbReference type="InterPro" id="IPR014762">
    <property type="entry name" value="DNA_mismatch_repair_CS"/>
</dbReference>
<name>A0A8T0J432_CERPU</name>
<dbReference type="InterPro" id="IPR013507">
    <property type="entry name" value="DNA_mismatch_S5_2-like"/>
</dbReference>
<proteinExistence type="inferred from homology"/>
<evidence type="ECO:0000259" key="4">
    <source>
        <dbReference type="SMART" id="SM00853"/>
    </source>
</evidence>
<evidence type="ECO:0008006" key="8">
    <source>
        <dbReference type="Google" id="ProtNLM"/>
    </source>
</evidence>
<gene>
    <name evidence="6" type="ORF">KC19_1G118000</name>
</gene>
<keyword evidence="2" id="KW-0227">DNA damage</keyword>
<evidence type="ECO:0000256" key="2">
    <source>
        <dbReference type="ARBA" id="ARBA00022763"/>
    </source>
</evidence>
<organism evidence="6 7">
    <name type="scientific">Ceratodon purpureus</name>
    <name type="common">Fire moss</name>
    <name type="synonym">Dicranum purpureum</name>
    <dbReference type="NCBI Taxonomy" id="3225"/>
    <lineage>
        <taxon>Eukaryota</taxon>
        <taxon>Viridiplantae</taxon>
        <taxon>Streptophyta</taxon>
        <taxon>Embryophyta</taxon>
        <taxon>Bryophyta</taxon>
        <taxon>Bryophytina</taxon>
        <taxon>Bryopsida</taxon>
        <taxon>Dicranidae</taxon>
        <taxon>Pseudoditrichales</taxon>
        <taxon>Ditrichaceae</taxon>
        <taxon>Ceratodon</taxon>
    </lineage>
</organism>
<dbReference type="SMART" id="SM01340">
    <property type="entry name" value="DNA_mis_repair"/>
    <property type="match status" value="1"/>
</dbReference>
<dbReference type="InterPro" id="IPR038973">
    <property type="entry name" value="MutL/Mlh/Pms-like"/>
</dbReference>
<dbReference type="InterPro" id="IPR037198">
    <property type="entry name" value="MutL_C_sf"/>
</dbReference>
<dbReference type="SUPFAM" id="SSF54211">
    <property type="entry name" value="Ribosomal protein S5 domain 2-like"/>
    <property type="match status" value="1"/>
</dbReference>
<dbReference type="Gene3D" id="3.30.1370.100">
    <property type="entry name" value="MutL, C-terminal domain, regulatory subdomain"/>
    <property type="match status" value="1"/>
</dbReference>
<dbReference type="Gene3D" id="3.30.1540.20">
    <property type="entry name" value="MutL, C-terminal domain, dimerisation subdomain"/>
    <property type="match status" value="1"/>
</dbReference>
<feature type="domain" description="MutL C-terminal dimerisation" evidence="4">
    <location>
        <begin position="817"/>
        <end position="976"/>
    </location>
</feature>
<evidence type="ECO:0000259" key="5">
    <source>
        <dbReference type="SMART" id="SM01340"/>
    </source>
</evidence>
<dbReference type="Gene3D" id="3.30.230.10">
    <property type="match status" value="1"/>
</dbReference>
<comment type="similarity">
    <text evidence="1">Belongs to the DNA mismatch repair MutL/HexB family.</text>
</comment>
<dbReference type="Proteomes" id="UP000822688">
    <property type="component" value="Chromosome 1"/>
</dbReference>
<evidence type="ECO:0000313" key="7">
    <source>
        <dbReference type="Proteomes" id="UP000822688"/>
    </source>
</evidence>
<evidence type="ECO:0000256" key="1">
    <source>
        <dbReference type="ARBA" id="ARBA00006082"/>
    </source>
</evidence>
<dbReference type="InterPro" id="IPR042121">
    <property type="entry name" value="MutL_C_regsub"/>
</dbReference>
<dbReference type="GO" id="GO:0016887">
    <property type="term" value="F:ATP hydrolysis activity"/>
    <property type="evidence" value="ECO:0007669"/>
    <property type="project" value="InterPro"/>
</dbReference>
<dbReference type="Pfam" id="PF13589">
    <property type="entry name" value="HATPase_c_3"/>
    <property type="match status" value="1"/>
</dbReference>
<dbReference type="SMART" id="SM00853">
    <property type="entry name" value="MutL_C"/>
    <property type="match status" value="1"/>
</dbReference>
<dbReference type="EMBL" id="CM026421">
    <property type="protein sequence ID" value="KAG0590670.1"/>
    <property type="molecule type" value="Genomic_DNA"/>
</dbReference>
<comment type="caution">
    <text evidence="6">The sequence shown here is derived from an EMBL/GenBank/DDBJ whole genome shotgun (WGS) entry which is preliminary data.</text>
</comment>
<dbReference type="CDD" id="cd16926">
    <property type="entry name" value="HATPase_MutL-MLH-PMS-like"/>
    <property type="match status" value="1"/>
</dbReference>
<evidence type="ECO:0000313" key="6">
    <source>
        <dbReference type="EMBL" id="KAG0590670.1"/>
    </source>
</evidence>
<dbReference type="SUPFAM" id="SSF118116">
    <property type="entry name" value="DNA mismatch repair protein MutL"/>
    <property type="match status" value="1"/>
</dbReference>
<dbReference type="GO" id="GO:0030983">
    <property type="term" value="F:mismatched DNA binding"/>
    <property type="evidence" value="ECO:0007669"/>
    <property type="project" value="InterPro"/>
</dbReference>
<dbReference type="GO" id="GO:0140664">
    <property type="term" value="F:ATP-dependent DNA damage sensor activity"/>
    <property type="evidence" value="ECO:0007669"/>
    <property type="project" value="InterPro"/>
</dbReference>
<dbReference type="Pfam" id="PF08676">
    <property type="entry name" value="MutL_C"/>
    <property type="match status" value="1"/>
</dbReference>
<dbReference type="InterPro" id="IPR014790">
    <property type="entry name" value="MutL_C"/>
</dbReference>
<dbReference type="SUPFAM" id="SSF55874">
    <property type="entry name" value="ATPase domain of HSP90 chaperone/DNA topoisomerase II/histidine kinase"/>
    <property type="match status" value="1"/>
</dbReference>
<dbReference type="Gene3D" id="3.30.565.10">
    <property type="entry name" value="Histidine kinase-like ATPase, C-terminal domain"/>
    <property type="match status" value="1"/>
</dbReference>
<dbReference type="InterPro" id="IPR002099">
    <property type="entry name" value="MutL/Mlh/PMS"/>
</dbReference>
<dbReference type="Pfam" id="PF01119">
    <property type="entry name" value="DNA_mis_repair"/>
    <property type="match status" value="1"/>
</dbReference>
<dbReference type="GO" id="GO:0032300">
    <property type="term" value="C:mismatch repair complex"/>
    <property type="evidence" value="ECO:0007669"/>
    <property type="project" value="InterPro"/>
</dbReference>
<dbReference type="GO" id="GO:0005524">
    <property type="term" value="F:ATP binding"/>
    <property type="evidence" value="ECO:0007669"/>
    <property type="project" value="InterPro"/>
</dbReference>